<dbReference type="NCBIfam" id="NF003805">
    <property type="entry name" value="PRK05395.1-2"/>
    <property type="match status" value="1"/>
</dbReference>
<evidence type="ECO:0000256" key="12">
    <source>
        <dbReference type="SAM" id="Coils"/>
    </source>
</evidence>
<evidence type="ECO:0000313" key="13">
    <source>
        <dbReference type="EMBL" id="PXV65978.1"/>
    </source>
</evidence>
<feature type="binding site" evidence="8 10">
    <location>
        <position position="74"/>
    </location>
    <ligand>
        <name>substrate</name>
    </ligand>
</feature>
<feature type="active site" description="Proton donor" evidence="8 9">
    <location>
        <position position="100"/>
    </location>
</feature>
<comment type="subunit">
    <text evidence="4 8">Homododecamer.</text>
</comment>
<dbReference type="Pfam" id="PF01220">
    <property type="entry name" value="DHquinase_II"/>
    <property type="match status" value="1"/>
</dbReference>
<protein>
    <recommendedName>
        <fullName evidence="5 8">3-dehydroquinate dehydratase</fullName>
        <shortName evidence="8">3-dehydroquinase</shortName>
        <ecNumber evidence="5 8">4.2.1.10</ecNumber>
    </recommendedName>
    <alternativeName>
        <fullName evidence="8">Type II DHQase</fullName>
    </alternativeName>
</protein>
<feature type="binding site" evidence="8 10">
    <location>
        <position position="111"/>
    </location>
    <ligand>
        <name>substrate</name>
    </ligand>
</feature>
<keyword evidence="8" id="KW-0028">Amino-acid biosynthesis</keyword>
<feature type="binding site" evidence="8 10">
    <location>
        <position position="87"/>
    </location>
    <ligand>
        <name>substrate</name>
    </ligand>
</feature>
<reference evidence="18 25" key="3">
    <citation type="submission" date="2019-03" db="EMBL/GenBank/DDBJ databases">
        <title>Deep subsurface shale carbon reservoir microbial communities from Ohio and West Virginia, USA.</title>
        <authorList>
            <person name="Wrighton K."/>
        </authorList>
    </citation>
    <scope>NUCLEOTIDE SEQUENCE [LARGE SCALE GENOMIC DNA]</scope>
    <source>
        <strain evidence="18 25">UTICA-S4D12</strain>
    </source>
</reference>
<dbReference type="CDD" id="cd00466">
    <property type="entry name" value="DHQase_II"/>
    <property type="match status" value="1"/>
</dbReference>
<dbReference type="GeneID" id="57012291"/>
<feature type="coiled-coil region" evidence="12">
    <location>
        <begin position="25"/>
        <end position="52"/>
    </location>
</feature>
<evidence type="ECO:0000313" key="26">
    <source>
        <dbReference type="Proteomes" id="UP000324896"/>
    </source>
</evidence>
<dbReference type="Proteomes" id="UP000295472">
    <property type="component" value="Unassembled WGS sequence"/>
</dbReference>
<dbReference type="InterPro" id="IPR018509">
    <property type="entry name" value="DHquinase_II_CS"/>
</dbReference>
<dbReference type="NCBIfam" id="NF003807">
    <property type="entry name" value="PRK05395.1-4"/>
    <property type="match status" value="1"/>
</dbReference>
<reference evidence="19 24" key="4">
    <citation type="submission" date="2019-03" db="EMBL/GenBank/DDBJ databases">
        <title>Subsurface microbial communities from deep shales in Ohio and West Virginia, USA.</title>
        <authorList>
            <person name="Wrighton K."/>
        </authorList>
    </citation>
    <scope>NUCLEOTIDE SEQUENCE [LARGE SCALE GENOMIC DNA]</scope>
    <source>
        <strain evidence="19 24">DSMZ 11287</strain>
        <strain evidence="13 23">MSL28</strain>
    </source>
</reference>
<dbReference type="PANTHER" id="PTHR21272">
    <property type="entry name" value="CATABOLIC 3-DEHYDROQUINASE"/>
    <property type="match status" value="1"/>
</dbReference>
<name>A0A1G6I041_9FIRM</name>
<evidence type="ECO:0000256" key="6">
    <source>
        <dbReference type="ARBA" id="ARBA00023141"/>
    </source>
</evidence>
<organism evidence="14 26">
    <name type="scientific">Halanaerobium congolense</name>
    <dbReference type="NCBI Taxonomy" id="54121"/>
    <lineage>
        <taxon>Bacteria</taxon>
        <taxon>Bacillati</taxon>
        <taxon>Bacillota</taxon>
        <taxon>Clostridia</taxon>
        <taxon>Halanaerobiales</taxon>
        <taxon>Halanaerobiaceae</taxon>
        <taxon>Halanaerobium</taxon>
    </lineage>
</organism>
<dbReference type="InterPro" id="IPR036441">
    <property type="entry name" value="DHquinase_II_sf"/>
</dbReference>
<dbReference type="RefSeq" id="WP_073155784.1">
    <property type="nucleotide sequence ID" value="NZ_FMYT01000001.1"/>
</dbReference>
<evidence type="ECO:0000313" key="19">
    <source>
        <dbReference type="EMBL" id="TDX45366.1"/>
    </source>
</evidence>
<evidence type="ECO:0000256" key="10">
    <source>
        <dbReference type="PIRSR" id="PIRSR001399-2"/>
    </source>
</evidence>
<dbReference type="AlphaFoldDB" id="A0A1G6I041"/>
<evidence type="ECO:0000256" key="2">
    <source>
        <dbReference type="ARBA" id="ARBA00004902"/>
    </source>
</evidence>
<dbReference type="PROSITE" id="PS01029">
    <property type="entry name" value="DEHYDROQUINASE_II"/>
    <property type="match status" value="1"/>
</dbReference>
<dbReference type="Proteomes" id="UP000198612">
    <property type="component" value="Unassembled WGS sequence"/>
</dbReference>
<dbReference type="Proteomes" id="UP000295758">
    <property type="component" value="Unassembled WGS sequence"/>
</dbReference>
<evidence type="ECO:0000313" key="14">
    <source>
        <dbReference type="EMBL" id="SDB99824.1"/>
    </source>
</evidence>
<dbReference type="STRING" id="54121.SAMN04515653_10784"/>
<dbReference type="GO" id="GO:0008652">
    <property type="term" value="P:amino acid biosynthetic process"/>
    <property type="evidence" value="ECO:0007669"/>
    <property type="project" value="UniProtKB-KW"/>
</dbReference>
<dbReference type="GO" id="GO:0019631">
    <property type="term" value="P:quinate catabolic process"/>
    <property type="evidence" value="ECO:0007669"/>
    <property type="project" value="TreeGrafter"/>
</dbReference>
<dbReference type="EMBL" id="FMYT01000001">
    <property type="protein sequence ID" value="SDB99824.1"/>
    <property type="molecule type" value="Genomic_DNA"/>
</dbReference>
<evidence type="ECO:0000313" key="15">
    <source>
        <dbReference type="EMBL" id="SDE68137.1"/>
    </source>
</evidence>
<evidence type="ECO:0000313" key="23">
    <source>
        <dbReference type="Proteomes" id="UP000247389"/>
    </source>
</evidence>
<reference evidence="16 21" key="2">
    <citation type="submission" date="2016-10" db="EMBL/GenBank/DDBJ databases">
        <authorList>
            <person name="de Groot N.N."/>
        </authorList>
    </citation>
    <scope>NUCLEOTIDE SEQUENCE [LARGE SCALE GENOMIC DNA]</scope>
    <source>
        <strain evidence="16 21">WG7</strain>
    </source>
</reference>
<evidence type="ECO:0000256" key="8">
    <source>
        <dbReference type="HAMAP-Rule" id="MF_00169"/>
    </source>
</evidence>
<sequence length="148" mass="16557">MQKVAVIHGPNLNMLGVREPEVYGTKNLEMLNKELEAEAVKLDLELEIMQSNHEGEIVDYLHQNYKELAGVIINPGGLTHTSVVLRDAVASVRLPVIEVHISNIYRREEFRKKSITAEAAVAQISGMGTYGYILGLWGLKDVLRKGKY</sequence>
<dbReference type="PANTHER" id="PTHR21272:SF3">
    <property type="entry name" value="CATABOLIC 3-DEHYDROQUINASE"/>
    <property type="match status" value="1"/>
</dbReference>
<feature type="binding site" evidence="8 10">
    <location>
        <position position="80"/>
    </location>
    <ligand>
        <name>substrate</name>
    </ligand>
</feature>
<evidence type="ECO:0000313" key="21">
    <source>
        <dbReference type="Proteomes" id="UP000198945"/>
    </source>
</evidence>
<proteinExistence type="inferred from homology"/>
<feature type="site" description="Transition state stabilizer" evidence="8 11">
    <location>
        <position position="18"/>
    </location>
</feature>
<evidence type="ECO:0000256" key="11">
    <source>
        <dbReference type="PIRSR" id="PIRSR001399-3"/>
    </source>
</evidence>
<dbReference type="Proteomes" id="UP000198945">
    <property type="component" value="Unassembled WGS sequence"/>
</dbReference>
<dbReference type="Proteomes" id="UP000247389">
    <property type="component" value="Unassembled WGS sequence"/>
</dbReference>
<gene>
    <name evidence="8" type="primary">aroQ</name>
    <name evidence="18" type="ORF">BY453_1098</name>
    <name evidence="19" type="ORF">C7954_10859</name>
    <name evidence="13" type="ORF">C8C78_11228</name>
    <name evidence="14" type="ORF">SAMN04488597_101222</name>
    <name evidence="15" type="ORF">SAMN04488598_10192</name>
    <name evidence="17" type="ORF">SAMN04515652_101199</name>
    <name evidence="16" type="ORF">SAMN04515654_10156</name>
</gene>
<evidence type="ECO:0000313" key="24">
    <source>
        <dbReference type="Proteomes" id="UP000295472"/>
    </source>
</evidence>
<dbReference type="EMBL" id="FNBJ01000001">
    <property type="protein sequence ID" value="SDE68137.1"/>
    <property type="molecule type" value="Genomic_DNA"/>
</dbReference>
<dbReference type="InterPro" id="IPR001874">
    <property type="entry name" value="DHquinase_II"/>
</dbReference>
<dbReference type="SUPFAM" id="SSF52304">
    <property type="entry name" value="Type II 3-dehydroquinate dehydratase"/>
    <property type="match status" value="1"/>
</dbReference>
<keyword evidence="7 8" id="KW-0456">Lyase</keyword>
<dbReference type="EMBL" id="SOEF01000008">
    <property type="protein sequence ID" value="TDX45366.1"/>
    <property type="molecule type" value="Genomic_DNA"/>
</dbReference>
<dbReference type="GO" id="GO:0009073">
    <property type="term" value="P:aromatic amino acid family biosynthetic process"/>
    <property type="evidence" value="ECO:0007669"/>
    <property type="project" value="UniProtKB-KW"/>
</dbReference>
<dbReference type="NCBIfam" id="TIGR01088">
    <property type="entry name" value="aroQ"/>
    <property type="match status" value="1"/>
</dbReference>
<evidence type="ECO:0000313" key="20">
    <source>
        <dbReference type="Proteomes" id="UP000198612"/>
    </source>
</evidence>
<dbReference type="HAMAP" id="MF_00169">
    <property type="entry name" value="AroQ"/>
    <property type="match status" value="1"/>
</dbReference>
<dbReference type="EMBL" id="FOHG01000001">
    <property type="protein sequence ID" value="SES62023.1"/>
    <property type="molecule type" value="Genomic_DNA"/>
</dbReference>
<evidence type="ECO:0000313" key="22">
    <source>
        <dbReference type="Proteomes" id="UP000199519"/>
    </source>
</evidence>
<comment type="function">
    <text evidence="8">Catalyzes a trans-dehydration via an enolate intermediate.</text>
</comment>
<evidence type="ECO:0000313" key="18">
    <source>
        <dbReference type="EMBL" id="TDS31703.1"/>
    </source>
</evidence>
<evidence type="ECO:0000313" key="17">
    <source>
        <dbReference type="EMBL" id="SES62023.1"/>
    </source>
</evidence>
<comment type="similarity">
    <text evidence="3 8">Belongs to the type-II 3-dehydroquinase family.</text>
</comment>
<dbReference type="OrthoDB" id="9790793at2"/>
<evidence type="ECO:0000256" key="5">
    <source>
        <dbReference type="ARBA" id="ARBA00012060"/>
    </source>
</evidence>
<dbReference type="Proteomes" id="UP000199519">
    <property type="component" value="Unassembled WGS sequence"/>
</dbReference>
<feature type="binding site" evidence="8 10">
    <location>
        <begin position="101"/>
        <end position="102"/>
    </location>
    <ligand>
        <name>substrate</name>
    </ligand>
</feature>
<keyword evidence="22" id="KW-1185">Reference proteome</keyword>
<evidence type="ECO:0000256" key="9">
    <source>
        <dbReference type="PIRSR" id="PIRSR001399-1"/>
    </source>
</evidence>
<evidence type="ECO:0000313" key="16">
    <source>
        <dbReference type="EMBL" id="SDI04128.1"/>
    </source>
</evidence>
<evidence type="ECO:0000313" key="25">
    <source>
        <dbReference type="Proteomes" id="UP000295758"/>
    </source>
</evidence>
<evidence type="ECO:0000256" key="1">
    <source>
        <dbReference type="ARBA" id="ARBA00001864"/>
    </source>
</evidence>
<dbReference type="GO" id="GO:0009423">
    <property type="term" value="P:chorismate biosynthetic process"/>
    <property type="evidence" value="ECO:0007669"/>
    <property type="project" value="UniProtKB-UniRule"/>
</dbReference>
<reference evidence="20 22" key="1">
    <citation type="submission" date="2016-10" db="EMBL/GenBank/DDBJ databases">
        <authorList>
            <person name="Varghese N."/>
            <person name="Submissions S."/>
        </authorList>
    </citation>
    <scope>NUCLEOTIDE SEQUENCE [LARGE SCALE GENOMIC DNA]</scope>
    <source>
        <strain evidence="14 26">WG10</strain>
        <strain evidence="15 22">WG2</strain>
        <strain evidence="17 20">WG5</strain>
    </source>
</reference>
<comment type="pathway">
    <text evidence="2 8">Metabolic intermediate biosynthesis; chorismate biosynthesis; chorismate from D-erythrose 4-phosphate and phosphoenolpyruvate: step 3/7.</text>
</comment>
<keyword evidence="12" id="KW-0175">Coiled coil</keyword>
<dbReference type="EMBL" id="QICM01000012">
    <property type="protein sequence ID" value="PXV65978.1"/>
    <property type="molecule type" value="Genomic_DNA"/>
</dbReference>
<dbReference type="EMBL" id="SOAA01000009">
    <property type="protein sequence ID" value="TDS31703.1"/>
    <property type="molecule type" value="Genomic_DNA"/>
</dbReference>
<comment type="catalytic activity">
    <reaction evidence="1 8">
        <text>3-dehydroquinate = 3-dehydroshikimate + H2O</text>
        <dbReference type="Rhea" id="RHEA:21096"/>
        <dbReference type="ChEBI" id="CHEBI:15377"/>
        <dbReference type="ChEBI" id="CHEBI:16630"/>
        <dbReference type="ChEBI" id="CHEBI:32364"/>
        <dbReference type="EC" id="4.2.1.10"/>
    </reaction>
</comment>
<accession>A0A1G6I041</accession>
<evidence type="ECO:0000256" key="3">
    <source>
        <dbReference type="ARBA" id="ARBA00011037"/>
    </source>
</evidence>
<evidence type="ECO:0000256" key="4">
    <source>
        <dbReference type="ARBA" id="ARBA00011193"/>
    </source>
</evidence>
<dbReference type="PIRSF" id="PIRSF001399">
    <property type="entry name" value="DHquinase_II"/>
    <property type="match status" value="1"/>
</dbReference>
<dbReference type="EMBL" id="FNEH01000001">
    <property type="protein sequence ID" value="SDI04128.1"/>
    <property type="molecule type" value="Genomic_DNA"/>
</dbReference>
<dbReference type="NCBIfam" id="NF003806">
    <property type="entry name" value="PRK05395.1-3"/>
    <property type="match status" value="1"/>
</dbReference>
<dbReference type="Gene3D" id="3.40.50.9100">
    <property type="entry name" value="Dehydroquinase, class II"/>
    <property type="match status" value="1"/>
</dbReference>
<dbReference type="Proteomes" id="UP000324896">
    <property type="component" value="Unassembled WGS sequence"/>
</dbReference>
<feature type="active site" description="Proton acceptor" evidence="8 9">
    <location>
        <position position="23"/>
    </location>
</feature>
<keyword evidence="6 8" id="KW-0057">Aromatic amino acid biosynthesis</keyword>
<evidence type="ECO:0000256" key="7">
    <source>
        <dbReference type="ARBA" id="ARBA00023239"/>
    </source>
</evidence>
<dbReference type="EC" id="4.2.1.10" evidence="5 8"/>
<dbReference type="GO" id="GO:0003855">
    <property type="term" value="F:3-dehydroquinate dehydratase activity"/>
    <property type="evidence" value="ECO:0007669"/>
    <property type="project" value="UniProtKB-UniRule"/>
</dbReference>
<dbReference type="UniPathway" id="UPA00053">
    <property type="reaction ID" value="UER00086"/>
</dbReference>